<name>A0ACC4C6X5_POPAL</name>
<dbReference type="Proteomes" id="UP000309997">
    <property type="component" value="Unassembled WGS sequence"/>
</dbReference>
<accession>A0ACC4C6X5</accession>
<organism evidence="1 2">
    <name type="scientific">Populus alba</name>
    <name type="common">White poplar</name>
    <dbReference type="NCBI Taxonomy" id="43335"/>
    <lineage>
        <taxon>Eukaryota</taxon>
        <taxon>Viridiplantae</taxon>
        <taxon>Streptophyta</taxon>
        <taxon>Embryophyta</taxon>
        <taxon>Tracheophyta</taxon>
        <taxon>Spermatophyta</taxon>
        <taxon>Magnoliopsida</taxon>
        <taxon>eudicotyledons</taxon>
        <taxon>Gunneridae</taxon>
        <taxon>Pentapetalae</taxon>
        <taxon>rosids</taxon>
        <taxon>fabids</taxon>
        <taxon>Malpighiales</taxon>
        <taxon>Salicaceae</taxon>
        <taxon>Saliceae</taxon>
        <taxon>Populus</taxon>
    </lineage>
</organism>
<sequence>MCKVECWVLANVENELMKGSSMAMEIGLDLENRIFKHLNIFLMLHLSTVYVEVLAVRLWLWESNTVMELSLDKNVWSILEYTKGVRNTNRE</sequence>
<protein>
    <submittedName>
        <fullName evidence="1">Uncharacterized protein</fullName>
    </submittedName>
</protein>
<reference evidence="1 2" key="1">
    <citation type="journal article" date="2024" name="Plant Biotechnol. J.">
        <title>Genome and CRISPR/Cas9 system of a widespread forest tree (Populus alba) in the world.</title>
        <authorList>
            <person name="Liu Y.J."/>
            <person name="Jiang P.F."/>
            <person name="Han X.M."/>
            <person name="Li X.Y."/>
            <person name="Wang H.M."/>
            <person name="Wang Y.J."/>
            <person name="Wang X.X."/>
            <person name="Zeng Q.Y."/>
        </authorList>
    </citation>
    <scope>NUCLEOTIDE SEQUENCE [LARGE SCALE GENOMIC DNA]</scope>
    <source>
        <strain evidence="2">cv. PAL-ZL1</strain>
    </source>
</reference>
<evidence type="ECO:0000313" key="2">
    <source>
        <dbReference type="Proteomes" id="UP000309997"/>
    </source>
</evidence>
<proteinExistence type="predicted"/>
<keyword evidence="2" id="KW-1185">Reference proteome</keyword>
<gene>
    <name evidence="1" type="ORF">D5086_013854</name>
</gene>
<dbReference type="EMBL" id="RCHU02000006">
    <property type="protein sequence ID" value="KAL3586987.1"/>
    <property type="molecule type" value="Genomic_DNA"/>
</dbReference>
<comment type="caution">
    <text evidence="1">The sequence shown here is derived from an EMBL/GenBank/DDBJ whole genome shotgun (WGS) entry which is preliminary data.</text>
</comment>
<evidence type="ECO:0000313" key="1">
    <source>
        <dbReference type="EMBL" id="KAL3586987.1"/>
    </source>
</evidence>